<reference evidence="3 4" key="1">
    <citation type="submission" date="2019-10" db="EMBL/GenBank/DDBJ databases">
        <title>Streptomyces sp. nov., a novel actinobacterium isolated from alkaline environment.</title>
        <authorList>
            <person name="Golinska P."/>
        </authorList>
    </citation>
    <scope>NUCLEOTIDE SEQUENCE [LARGE SCALE GENOMIC DNA]</scope>
    <source>
        <strain evidence="3 4">OF1</strain>
    </source>
</reference>
<reference evidence="1" key="3">
    <citation type="journal article" name="Syst. Appl. Microbiol.">
        <title>Streptomyces alkaliterrae sp. nov., isolated from an alkaline soil, and emended descriptions of Streptomyces alkaliphilus, Streptomyces calidiresistens and Streptomyces durbertensis.</title>
        <authorList>
            <person name="Swiecimska M."/>
            <person name="Golinska P."/>
            <person name="Nouioui I."/>
            <person name="Wypij M."/>
            <person name="Rai M."/>
            <person name="Sangal V."/>
            <person name="Goodfellow M."/>
        </authorList>
    </citation>
    <scope>NUCLEOTIDE SEQUENCE</scope>
    <source>
        <strain evidence="1">OF3</strain>
        <strain evidence="2">OF8</strain>
    </source>
</reference>
<dbReference type="Proteomes" id="UP000517765">
    <property type="component" value="Unassembled WGS sequence"/>
</dbReference>
<dbReference type="Proteomes" id="UP000525686">
    <property type="component" value="Unassembled WGS sequence"/>
</dbReference>
<keyword evidence="4" id="KW-1185">Reference proteome</keyword>
<dbReference type="InterPro" id="IPR011008">
    <property type="entry name" value="Dimeric_a/b-barrel"/>
</dbReference>
<evidence type="ECO:0000313" key="5">
    <source>
        <dbReference type="Proteomes" id="UP000517765"/>
    </source>
</evidence>
<dbReference type="RefSeq" id="WP_143647073.1">
    <property type="nucleotide sequence ID" value="NZ_JABJWZ010000050.1"/>
</dbReference>
<proteinExistence type="predicted"/>
<sequence length="113" mass="12927">MTHRLLVVARIKPGSQSDVARLFARSDGTELPAALGVVRRDLYEYHGLYFHHVEFAGDPREAVSRARRREDFQELSAELDAFVTPYEPRTWRSPLDAMATGFYSWTPESGRQS</sequence>
<dbReference type="EMBL" id="VJYK02000047">
    <property type="protein sequence ID" value="MQS01599.1"/>
    <property type="molecule type" value="Genomic_DNA"/>
</dbReference>
<evidence type="ECO:0000313" key="6">
    <source>
        <dbReference type="Proteomes" id="UP000525686"/>
    </source>
</evidence>
<reference evidence="5 6" key="2">
    <citation type="submission" date="2020-05" db="EMBL/GenBank/DDBJ databases">
        <title>Classification of alakaliphilic streptomycetes isolated from an alkaline soil next to Lonar Crater, India and a proposal for the recognition of Streptomyces alkaliterrae sp. nov.</title>
        <authorList>
            <person name="Golinska P."/>
        </authorList>
    </citation>
    <scope>NUCLEOTIDE SEQUENCE [LARGE SCALE GENOMIC DNA]</scope>
    <source>
        <strain evidence="6">OF3</strain>
        <strain evidence="5">OF8</strain>
    </source>
</reference>
<dbReference type="AlphaFoldDB" id="A0A5P0YSZ5"/>
<dbReference type="InterPro" id="IPR006765">
    <property type="entry name" value="Polyketide_synth_cyclase"/>
</dbReference>
<dbReference type="InterPro" id="IPR038474">
    <property type="entry name" value="Polyketide_synth_cyclase_sf"/>
</dbReference>
<protein>
    <submittedName>
        <fullName evidence="3">TcmI family type II polyketide cyclase</fullName>
    </submittedName>
</protein>
<dbReference type="OrthoDB" id="4147507at2"/>
<name>A0A5P0YSZ5_9ACTN</name>
<dbReference type="GO" id="GO:0030639">
    <property type="term" value="P:polyketide biosynthetic process"/>
    <property type="evidence" value="ECO:0007669"/>
    <property type="project" value="InterPro"/>
</dbReference>
<evidence type="ECO:0000313" key="2">
    <source>
        <dbReference type="EMBL" id="MBB1259171.1"/>
    </source>
</evidence>
<dbReference type="SUPFAM" id="SSF54909">
    <property type="entry name" value="Dimeric alpha+beta barrel"/>
    <property type="match status" value="1"/>
</dbReference>
<dbReference type="EMBL" id="JABJWZ010000050">
    <property type="protein sequence ID" value="MBB1253377.1"/>
    <property type="molecule type" value="Genomic_DNA"/>
</dbReference>
<evidence type="ECO:0000313" key="4">
    <source>
        <dbReference type="Proteomes" id="UP000320857"/>
    </source>
</evidence>
<evidence type="ECO:0000313" key="1">
    <source>
        <dbReference type="EMBL" id="MBB1253377.1"/>
    </source>
</evidence>
<organism evidence="3 4">
    <name type="scientific">Streptomyces alkaliterrae</name>
    <dbReference type="NCBI Taxonomy" id="2213162"/>
    <lineage>
        <taxon>Bacteria</taxon>
        <taxon>Bacillati</taxon>
        <taxon>Actinomycetota</taxon>
        <taxon>Actinomycetes</taxon>
        <taxon>Kitasatosporales</taxon>
        <taxon>Streptomycetaceae</taxon>
        <taxon>Streptomyces</taxon>
    </lineage>
</organism>
<dbReference type="Pfam" id="PF04673">
    <property type="entry name" value="Cyclase_polyket"/>
    <property type="match status" value="1"/>
</dbReference>
<gene>
    <name evidence="3" type="ORF">FNX44_006845</name>
    <name evidence="1" type="ORF">H3146_08325</name>
    <name evidence="2" type="ORF">H3147_10010</name>
</gene>
<accession>A0A5P0YSZ5</accession>
<evidence type="ECO:0000313" key="3">
    <source>
        <dbReference type="EMBL" id="MQS01599.1"/>
    </source>
</evidence>
<comment type="caution">
    <text evidence="3">The sequence shown here is derived from an EMBL/GenBank/DDBJ whole genome shotgun (WGS) entry which is preliminary data.</text>
</comment>
<dbReference type="EMBL" id="JABJXA010000044">
    <property type="protein sequence ID" value="MBB1259171.1"/>
    <property type="molecule type" value="Genomic_DNA"/>
</dbReference>
<dbReference type="Proteomes" id="UP000320857">
    <property type="component" value="Unassembled WGS sequence"/>
</dbReference>
<dbReference type="Gene3D" id="3.30.70.1090">
    <property type="entry name" value="Dimeric alpha+beta barrel"/>
    <property type="match status" value="1"/>
</dbReference>